<protein>
    <recommendedName>
        <fullName evidence="4">Cytochrome c oxidase subunit I</fullName>
    </recommendedName>
</protein>
<dbReference type="EMBL" id="CP135076">
    <property type="protein sequence ID" value="WNO52701.1"/>
    <property type="molecule type" value="Genomic_DNA"/>
</dbReference>
<proteinExistence type="predicted"/>
<dbReference type="RefSeq" id="WP_313913419.1">
    <property type="nucleotide sequence ID" value="NZ_CP135076.1"/>
</dbReference>
<sequence>MSRKPESLSHHPAPQAEKISSWMAFFMVFGGPAAWFVQLCIGSVMASWPCFPNMHRLDEPLHGYQWTRGGAAILLVVAALVAALAAWTSWRKLQQVRGEREGGHRELSEVGHGRTRFLALWGTITGVSFTIATLATLVAFVWMPRCAG</sequence>
<keyword evidence="1" id="KW-0472">Membrane</keyword>
<evidence type="ECO:0000256" key="1">
    <source>
        <dbReference type="SAM" id="Phobius"/>
    </source>
</evidence>
<dbReference type="Proteomes" id="UP001302249">
    <property type="component" value="Chromosome"/>
</dbReference>
<evidence type="ECO:0000313" key="3">
    <source>
        <dbReference type="Proteomes" id="UP001302249"/>
    </source>
</evidence>
<reference evidence="2 3" key="1">
    <citation type="submission" date="2023-09" db="EMBL/GenBank/DDBJ databases">
        <authorList>
            <person name="Rey-Velasco X."/>
        </authorList>
    </citation>
    <scope>NUCLEOTIDE SEQUENCE [LARGE SCALE GENOMIC DNA]</scope>
    <source>
        <strain evidence="2 3">W311</strain>
    </source>
</reference>
<keyword evidence="1" id="KW-1133">Transmembrane helix</keyword>
<name>A0ABZ0B5N1_9SPHN</name>
<feature type="transmembrane region" description="Helical" evidence="1">
    <location>
        <begin position="118"/>
        <end position="143"/>
    </location>
</feature>
<evidence type="ECO:0008006" key="4">
    <source>
        <dbReference type="Google" id="ProtNLM"/>
    </source>
</evidence>
<gene>
    <name evidence="2" type="ORF">RPR59_09510</name>
</gene>
<keyword evidence="1" id="KW-0812">Transmembrane</keyword>
<feature type="transmembrane region" description="Helical" evidence="1">
    <location>
        <begin position="66"/>
        <end position="87"/>
    </location>
</feature>
<organism evidence="2 3">
    <name type="scientific">Stakelama saccharophila</name>
    <dbReference type="NCBI Taxonomy" id="3075605"/>
    <lineage>
        <taxon>Bacteria</taxon>
        <taxon>Pseudomonadati</taxon>
        <taxon>Pseudomonadota</taxon>
        <taxon>Alphaproteobacteria</taxon>
        <taxon>Sphingomonadales</taxon>
        <taxon>Sphingomonadaceae</taxon>
        <taxon>Stakelama</taxon>
    </lineage>
</organism>
<accession>A0ABZ0B5N1</accession>
<keyword evidence="3" id="KW-1185">Reference proteome</keyword>
<feature type="transmembrane region" description="Helical" evidence="1">
    <location>
        <begin position="21"/>
        <end position="46"/>
    </location>
</feature>
<evidence type="ECO:0000313" key="2">
    <source>
        <dbReference type="EMBL" id="WNO52701.1"/>
    </source>
</evidence>